<comment type="caution">
    <text evidence="2">The sequence shown here is derived from an EMBL/GenBank/DDBJ whole genome shotgun (WGS) entry which is preliminary data.</text>
</comment>
<dbReference type="Pfam" id="PF12296">
    <property type="entry name" value="HsbA"/>
    <property type="match status" value="1"/>
</dbReference>
<organism evidence="2 3">
    <name type="scientific">Glomerella acutata</name>
    <name type="common">Colletotrichum acutatum</name>
    <dbReference type="NCBI Taxonomy" id="27357"/>
    <lineage>
        <taxon>Eukaryota</taxon>
        <taxon>Fungi</taxon>
        <taxon>Dikarya</taxon>
        <taxon>Ascomycota</taxon>
        <taxon>Pezizomycotina</taxon>
        <taxon>Sordariomycetes</taxon>
        <taxon>Hypocreomycetidae</taxon>
        <taxon>Glomerellales</taxon>
        <taxon>Glomerellaceae</taxon>
        <taxon>Colletotrichum</taxon>
        <taxon>Colletotrichum acutatum species complex</taxon>
    </lineage>
</organism>
<dbReference type="EMBL" id="JAHMHS010000189">
    <property type="protein sequence ID" value="KAK1708902.1"/>
    <property type="molecule type" value="Genomic_DNA"/>
</dbReference>
<accession>A0AAD8XC15</accession>
<dbReference type="Proteomes" id="UP001244207">
    <property type="component" value="Unassembled WGS sequence"/>
</dbReference>
<dbReference type="InterPro" id="IPR021054">
    <property type="entry name" value="Cell_wall_mannoprotein_1"/>
</dbReference>
<sequence>MVTMRLTLALFAQAAIITAAPLQPIRIIQIEERAAGDLDTIERALAPVSESLANVDAAVLSLDGGPVTANNLLIFSQQAQVATDQATVDIQSAGDLGAFRAARLRRTTDALIDQTTVTVNDLVSRKPVLDNLGVSGVALESLQRQKISSMALTAALEEKVPRVGQRIAAEGRAQIESVMDQAIAIYSEPAVAAVPAVAPPP</sequence>
<dbReference type="AlphaFoldDB" id="A0AAD8XC15"/>
<evidence type="ECO:0000313" key="3">
    <source>
        <dbReference type="Proteomes" id="UP001244207"/>
    </source>
</evidence>
<keyword evidence="1" id="KW-0732">Signal</keyword>
<dbReference type="GeneID" id="85387331"/>
<gene>
    <name evidence="2" type="ORF">BDZ83DRAFT_544138</name>
</gene>
<name>A0AAD8XC15_GLOAC</name>
<dbReference type="Gene3D" id="1.20.1280.140">
    <property type="match status" value="1"/>
</dbReference>
<keyword evidence="3" id="KW-1185">Reference proteome</keyword>
<reference evidence="2" key="1">
    <citation type="submission" date="2021-12" db="EMBL/GenBank/DDBJ databases">
        <title>Comparative genomics, transcriptomics and evolutionary studies reveal genomic signatures of adaptation to plant cell wall in hemibiotrophic fungi.</title>
        <authorList>
            <consortium name="DOE Joint Genome Institute"/>
            <person name="Baroncelli R."/>
            <person name="Diaz J.F."/>
            <person name="Benocci T."/>
            <person name="Peng M."/>
            <person name="Battaglia E."/>
            <person name="Haridas S."/>
            <person name="Andreopoulos W."/>
            <person name="Labutti K."/>
            <person name="Pangilinan J."/>
            <person name="Floch G.L."/>
            <person name="Makela M.R."/>
            <person name="Henrissat B."/>
            <person name="Grigoriev I.V."/>
            <person name="Crouch J.A."/>
            <person name="De Vries R.P."/>
            <person name="Sukno S.A."/>
            <person name="Thon M.R."/>
        </authorList>
    </citation>
    <scope>NUCLEOTIDE SEQUENCE</scope>
    <source>
        <strain evidence="2">CBS 112980</strain>
    </source>
</reference>
<dbReference type="PANTHER" id="PTHR38123:SF6">
    <property type="entry name" value="CELL WALL SERINE-THREONINE-RICH GALACTOMANNOPROTEIN MP1 (AFU_ORTHOLOGUE AFUA_4G03240)"/>
    <property type="match status" value="1"/>
</dbReference>
<feature type="chain" id="PRO_5042178803" description="Cell wall protein" evidence="1">
    <location>
        <begin position="20"/>
        <end position="201"/>
    </location>
</feature>
<dbReference type="GO" id="GO:0005576">
    <property type="term" value="C:extracellular region"/>
    <property type="evidence" value="ECO:0007669"/>
    <property type="project" value="TreeGrafter"/>
</dbReference>
<protein>
    <recommendedName>
        <fullName evidence="4">Cell wall protein</fullName>
    </recommendedName>
</protein>
<proteinExistence type="predicted"/>
<evidence type="ECO:0008006" key="4">
    <source>
        <dbReference type="Google" id="ProtNLM"/>
    </source>
</evidence>
<feature type="signal peptide" evidence="1">
    <location>
        <begin position="1"/>
        <end position="19"/>
    </location>
</feature>
<evidence type="ECO:0000313" key="2">
    <source>
        <dbReference type="EMBL" id="KAK1708902.1"/>
    </source>
</evidence>
<feature type="non-terminal residue" evidence="2">
    <location>
        <position position="201"/>
    </location>
</feature>
<dbReference type="PANTHER" id="PTHR38123">
    <property type="entry name" value="CELL WALL SERINE-THREONINE-RICH GALACTOMANNOPROTEIN MP1 (AFU_ORTHOLOGUE AFUA_4G03240)"/>
    <property type="match status" value="1"/>
</dbReference>
<evidence type="ECO:0000256" key="1">
    <source>
        <dbReference type="SAM" id="SignalP"/>
    </source>
</evidence>
<dbReference type="RefSeq" id="XP_060358420.1">
    <property type="nucleotide sequence ID" value="XM_060503432.1"/>
</dbReference>